<dbReference type="Proteomes" id="UP001165293">
    <property type="component" value="Unassembled WGS sequence"/>
</dbReference>
<evidence type="ECO:0000313" key="2">
    <source>
        <dbReference type="EMBL" id="MCC8364307.1"/>
    </source>
</evidence>
<dbReference type="Pfam" id="PF13620">
    <property type="entry name" value="CarboxypepD_reg"/>
    <property type="match status" value="1"/>
</dbReference>
<keyword evidence="1" id="KW-0732">Signal</keyword>
<reference evidence="2" key="1">
    <citation type="submission" date="2021-10" db="EMBL/GenBank/DDBJ databases">
        <authorList>
            <person name="Lyu M."/>
            <person name="Wang X."/>
            <person name="Meng X."/>
            <person name="Xu K."/>
        </authorList>
    </citation>
    <scope>NUCLEOTIDE SEQUENCE</scope>
    <source>
        <strain evidence="2">A6</strain>
    </source>
</reference>
<dbReference type="RefSeq" id="WP_230528101.1">
    <property type="nucleotide sequence ID" value="NZ_JAJGAK010000004.1"/>
</dbReference>
<comment type="caution">
    <text evidence="2">The sequence shown here is derived from an EMBL/GenBank/DDBJ whole genome shotgun (WGS) entry which is preliminary data.</text>
</comment>
<feature type="signal peptide" evidence="1">
    <location>
        <begin position="1"/>
        <end position="21"/>
    </location>
</feature>
<dbReference type="EMBL" id="JAJGAK010000004">
    <property type="protein sequence ID" value="MCC8364307.1"/>
    <property type="molecule type" value="Genomic_DNA"/>
</dbReference>
<accession>A0ABS8JL28</accession>
<dbReference type="Gene3D" id="2.60.40.1120">
    <property type="entry name" value="Carboxypeptidase-like, regulatory domain"/>
    <property type="match status" value="1"/>
</dbReference>
<feature type="chain" id="PRO_5045286279" evidence="1">
    <location>
        <begin position="22"/>
        <end position="97"/>
    </location>
</feature>
<name>A0ABS8JL28_9GAMM</name>
<evidence type="ECO:0000313" key="3">
    <source>
        <dbReference type="Proteomes" id="UP001165293"/>
    </source>
</evidence>
<dbReference type="SUPFAM" id="SSF49478">
    <property type="entry name" value="Cna protein B-type domain"/>
    <property type="match status" value="1"/>
</dbReference>
<keyword evidence="3" id="KW-1185">Reference proteome</keyword>
<gene>
    <name evidence="2" type="ORF">LK996_14630</name>
</gene>
<evidence type="ECO:0000256" key="1">
    <source>
        <dbReference type="SAM" id="SignalP"/>
    </source>
</evidence>
<sequence>MKRFAIALATAASLFAVNASAQQASGNLQGEALAGDKIAVTSTSTGFHREITVEDAGKYSIRRLPTGTYIVEVTHADGSKDKPKQIVIQVGTTARIK</sequence>
<organism evidence="2 3">
    <name type="scientific">Noviluteimonas lactosilytica</name>
    <dbReference type="NCBI Taxonomy" id="2888523"/>
    <lineage>
        <taxon>Bacteria</taxon>
        <taxon>Pseudomonadati</taxon>
        <taxon>Pseudomonadota</taxon>
        <taxon>Gammaproteobacteria</taxon>
        <taxon>Lysobacterales</taxon>
        <taxon>Lysobacteraceae</taxon>
        <taxon>Noviluteimonas</taxon>
    </lineage>
</organism>
<protein>
    <submittedName>
        <fullName evidence="2">Carboxypeptidase-like regulatory domain-containing protein</fullName>
    </submittedName>
</protein>
<proteinExistence type="predicted"/>